<dbReference type="GO" id="GO:0043130">
    <property type="term" value="F:ubiquitin binding"/>
    <property type="evidence" value="ECO:0007669"/>
    <property type="project" value="InterPro"/>
</dbReference>
<feature type="compositionally biased region" description="Basic and acidic residues" evidence="1">
    <location>
        <begin position="183"/>
        <end position="193"/>
    </location>
</feature>
<keyword evidence="2" id="KW-0732">Signal</keyword>
<protein>
    <recommendedName>
        <fullName evidence="3">CUE domain-containing protein</fullName>
    </recommendedName>
</protein>
<dbReference type="GO" id="GO:0006511">
    <property type="term" value="P:ubiquitin-dependent protein catabolic process"/>
    <property type="evidence" value="ECO:0007669"/>
    <property type="project" value="TreeGrafter"/>
</dbReference>
<dbReference type="GeneID" id="36329253"/>
<proteinExistence type="predicted"/>
<feature type="region of interest" description="Disordered" evidence="1">
    <location>
        <begin position="78"/>
        <end position="98"/>
    </location>
</feature>
<feature type="compositionally biased region" description="Low complexity" evidence="1">
    <location>
        <begin position="285"/>
        <end position="295"/>
    </location>
</feature>
<feature type="chain" id="PRO_5010853746" description="CUE domain-containing protein" evidence="2">
    <location>
        <begin position="21"/>
        <end position="426"/>
    </location>
</feature>
<sequence length="426" mass="46823">MARELEPLIGLSSLLSFCAALRSAQLRDYHKLLETLYYCNPFLSEVMSNSAEHPPTYAEGDNGDGHGAVPEFEAHATEGTPDAALPPVSQPQDEHDEAPQVAALRSMFPDFDSTVLQSVLESVDYNQDRAIDVLLGMSDPEYVSTAVSPPPEHDLALDEQLARQLALEDEHQAPRARGQAWPRRGDVPYEARHRTPGQPQSQQQQQQQYVTGSERGDFQELQETLGRMAESGKRTFSSIVSKAKAKINEYNQQNSQPRPGQTSARPTEQRWDAAPTAQLDRHTAAEAYSQQYYAQNRESNAPPARETRTPPLVTLQDGRSSSNDYRQVTGYDVGPKLDSPLPSASATVRPSSPQNAANRSSISSARPSGETSQRPLSASGDPIDGAKLGLLPKRAVSLINTSQVPHKSEEEDELEYVENPFEEGHN</sequence>
<dbReference type="GO" id="GO:0005737">
    <property type="term" value="C:cytoplasm"/>
    <property type="evidence" value="ECO:0007669"/>
    <property type="project" value="TreeGrafter"/>
</dbReference>
<dbReference type="EMBL" id="KZ110592">
    <property type="protein sequence ID" value="OSX65881.1"/>
    <property type="molecule type" value="Genomic_DNA"/>
</dbReference>
<feature type="compositionally biased region" description="Polar residues" evidence="1">
    <location>
        <begin position="249"/>
        <end position="266"/>
    </location>
</feature>
<feature type="compositionally biased region" description="Polar residues" evidence="1">
    <location>
        <begin position="342"/>
        <end position="354"/>
    </location>
</feature>
<dbReference type="AlphaFoldDB" id="A0A1X6NBA3"/>
<gene>
    <name evidence="4" type="ORF">POSPLADRAFT_1133136</name>
</gene>
<dbReference type="PROSITE" id="PS51140">
    <property type="entry name" value="CUE"/>
    <property type="match status" value="1"/>
</dbReference>
<dbReference type="PANTHER" id="PTHR16461">
    <property type="entry name" value="TOLL-INTERACTING PROTEIN"/>
    <property type="match status" value="1"/>
</dbReference>
<dbReference type="Proteomes" id="UP000194127">
    <property type="component" value="Unassembled WGS sequence"/>
</dbReference>
<dbReference type="SUPFAM" id="SSF46934">
    <property type="entry name" value="UBA-like"/>
    <property type="match status" value="1"/>
</dbReference>
<feature type="compositionally biased region" description="Low complexity" evidence="1">
    <location>
        <begin position="355"/>
        <end position="368"/>
    </location>
</feature>
<accession>A0A1X6NBA3</accession>
<dbReference type="SMART" id="SM00546">
    <property type="entry name" value="CUE"/>
    <property type="match status" value="1"/>
</dbReference>
<dbReference type="InterPro" id="IPR003892">
    <property type="entry name" value="CUE"/>
</dbReference>
<feature type="compositionally biased region" description="Polar residues" evidence="1">
    <location>
        <begin position="317"/>
        <end position="326"/>
    </location>
</feature>
<dbReference type="PANTHER" id="PTHR16461:SF5">
    <property type="entry name" value="TOLL-INTERACTING PROTEIN"/>
    <property type="match status" value="1"/>
</dbReference>
<dbReference type="InterPro" id="IPR009060">
    <property type="entry name" value="UBA-like_sf"/>
</dbReference>
<dbReference type="CDD" id="cd14279">
    <property type="entry name" value="CUE"/>
    <property type="match status" value="1"/>
</dbReference>
<keyword evidence="5" id="KW-1185">Reference proteome</keyword>
<dbReference type="RefSeq" id="XP_024342675.1">
    <property type="nucleotide sequence ID" value="XM_024484304.1"/>
</dbReference>
<name>A0A1X6NBA3_9APHY</name>
<feature type="region of interest" description="Disordered" evidence="1">
    <location>
        <begin position="169"/>
        <end position="216"/>
    </location>
</feature>
<feature type="region of interest" description="Disordered" evidence="1">
    <location>
        <begin position="247"/>
        <end position="387"/>
    </location>
</feature>
<reference evidence="4 5" key="1">
    <citation type="submission" date="2017-04" db="EMBL/GenBank/DDBJ databases">
        <title>Genome Sequence of the Model Brown-Rot Fungus Postia placenta SB12.</title>
        <authorList>
            <consortium name="DOE Joint Genome Institute"/>
            <person name="Gaskell J."/>
            <person name="Kersten P."/>
            <person name="Larrondo L.F."/>
            <person name="Canessa P."/>
            <person name="Martinez D."/>
            <person name="Hibbett D."/>
            <person name="Schmoll M."/>
            <person name="Kubicek C.P."/>
            <person name="Martinez A.T."/>
            <person name="Yadav J."/>
            <person name="Master E."/>
            <person name="Magnuson J.K."/>
            <person name="James T."/>
            <person name="Yaver D."/>
            <person name="Berka R."/>
            <person name="Labutti K."/>
            <person name="Lipzen A."/>
            <person name="Aerts A."/>
            <person name="Barry K."/>
            <person name="Henrissat B."/>
            <person name="Blanchette R."/>
            <person name="Grigoriev I."/>
            <person name="Cullen D."/>
        </authorList>
    </citation>
    <scope>NUCLEOTIDE SEQUENCE [LARGE SCALE GENOMIC DNA]</scope>
    <source>
        <strain evidence="4 5">MAD-698-R-SB12</strain>
    </source>
</reference>
<evidence type="ECO:0000313" key="5">
    <source>
        <dbReference type="Proteomes" id="UP000194127"/>
    </source>
</evidence>
<evidence type="ECO:0000256" key="2">
    <source>
        <dbReference type="SAM" id="SignalP"/>
    </source>
</evidence>
<organism evidence="4 5">
    <name type="scientific">Postia placenta MAD-698-R-SB12</name>
    <dbReference type="NCBI Taxonomy" id="670580"/>
    <lineage>
        <taxon>Eukaryota</taxon>
        <taxon>Fungi</taxon>
        <taxon>Dikarya</taxon>
        <taxon>Basidiomycota</taxon>
        <taxon>Agaricomycotina</taxon>
        <taxon>Agaricomycetes</taxon>
        <taxon>Polyporales</taxon>
        <taxon>Adustoporiaceae</taxon>
        <taxon>Rhodonia</taxon>
    </lineage>
</organism>
<dbReference type="STRING" id="670580.A0A1X6NBA3"/>
<feature type="domain" description="CUE" evidence="3">
    <location>
        <begin position="96"/>
        <end position="139"/>
    </location>
</feature>
<dbReference type="OrthoDB" id="9942608at2759"/>
<dbReference type="Pfam" id="PF02845">
    <property type="entry name" value="CUE"/>
    <property type="match status" value="1"/>
</dbReference>
<evidence type="ECO:0000256" key="1">
    <source>
        <dbReference type="SAM" id="MobiDB-lite"/>
    </source>
</evidence>
<dbReference type="Gene3D" id="1.10.8.10">
    <property type="entry name" value="DNA helicase RuvA subunit, C-terminal domain"/>
    <property type="match status" value="1"/>
</dbReference>
<evidence type="ECO:0000313" key="4">
    <source>
        <dbReference type="EMBL" id="OSX65881.1"/>
    </source>
</evidence>
<dbReference type="GO" id="GO:0031624">
    <property type="term" value="F:ubiquitin conjugating enzyme binding"/>
    <property type="evidence" value="ECO:0007669"/>
    <property type="project" value="TreeGrafter"/>
</dbReference>
<feature type="region of interest" description="Disordered" evidence="1">
    <location>
        <begin position="401"/>
        <end position="426"/>
    </location>
</feature>
<feature type="signal peptide" evidence="2">
    <location>
        <begin position="1"/>
        <end position="20"/>
    </location>
</feature>
<feature type="compositionally biased region" description="Low complexity" evidence="1">
    <location>
        <begin position="198"/>
        <end position="208"/>
    </location>
</feature>
<evidence type="ECO:0000259" key="3">
    <source>
        <dbReference type="PROSITE" id="PS51140"/>
    </source>
</evidence>